<accession>A0ABQ4YMW5</accession>
<gene>
    <name evidence="1" type="ORF">Tco_0727949</name>
</gene>
<sequence>MAGASGSNSVIDDLIELSDRRGFIARMGPEVNIARNELGQLNALIDGLEASEDVGEVRGDCGEAEVVKVKEEDGLGFV</sequence>
<organism evidence="1 2">
    <name type="scientific">Tanacetum coccineum</name>
    <dbReference type="NCBI Taxonomy" id="301880"/>
    <lineage>
        <taxon>Eukaryota</taxon>
        <taxon>Viridiplantae</taxon>
        <taxon>Streptophyta</taxon>
        <taxon>Embryophyta</taxon>
        <taxon>Tracheophyta</taxon>
        <taxon>Spermatophyta</taxon>
        <taxon>Magnoliopsida</taxon>
        <taxon>eudicotyledons</taxon>
        <taxon>Gunneridae</taxon>
        <taxon>Pentapetalae</taxon>
        <taxon>asterids</taxon>
        <taxon>campanulids</taxon>
        <taxon>Asterales</taxon>
        <taxon>Asteraceae</taxon>
        <taxon>Asteroideae</taxon>
        <taxon>Anthemideae</taxon>
        <taxon>Anthemidinae</taxon>
        <taxon>Tanacetum</taxon>
    </lineage>
</organism>
<reference evidence="1" key="1">
    <citation type="journal article" date="2022" name="Int. J. Mol. Sci.">
        <title>Draft Genome of Tanacetum Coccineum: Genomic Comparison of Closely Related Tanacetum-Family Plants.</title>
        <authorList>
            <person name="Yamashiro T."/>
            <person name="Shiraishi A."/>
            <person name="Nakayama K."/>
            <person name="Satake H."/>
        </authorList>
    </citation>
    <scope>NUCLEOTIDE SEQUENCE</scope>
</reference>
<reference evidence="1" key="2">
    <citation type="submission" date="2022-01" db="EMBL/GenBank/DDBJ databases">
        <authorList>
            <person name="Yamashiro T."/>
            <person name="Shiraishi A."/>
            <person name="Satake H."/>
            <person name="Nakayama K."/>
        </authorList>
    </citation>
    <scope>NUCLEOTIDE SEQUENCE</scope>
</reference>
<evidence type="ECO:0000313" key="2">
    <source>
        <dbReference type="Proteomes" id="UP001151760"/>
    </source>
</evidence>
<comment type="caution">
    <text evidence="1">The sequence shown here is derived from an EMBL/GenBank/DDBJ whole genome shotgun (WGS) entry which is preliminary data.</text>
</comment>
<evidence type="ECO:0000313" key="1">
    <source>
        <dbReference type="EMBL" id="GJS78068.1"/>
    </source>
</evidence>
<name>A0ABQ4YMW5_9ASTR</name>
<dbReference type="Proteomes" id="UP001151760">
    <property type="component" value="Unassembled WGS sequence"/>
</dbReference>
<keyword evidence="2" id="KW-1185">Reference proteome</keyword>
<proteinExistence type="predicted"/>
<dbReference type="EMBL" id="BQNB010010496">
    <property type="protein sequence ID" value="GJS78068.1"/>
    <property type="molecule type" value="Genomic_DNA"/>
</dbReference>
<protein>
    <submittedName>
        <fullName evidence="1">Uncharacterized protein</fullName>
    </submittedName>
</protein>